<dbReference type="Gene3D" id="1.10.3710.10">
    <property type="entry name" value="DNA polymerase III clamp loader subunits, C-terminal domain"/>
    <property type="match status" value="1"/>
</dbReference>
<dbReference type="InterPro" id="IPR003959">
    <property type="entry name" value="ATPase_AAA_core"/>
</dbReference>
<dbReference type="InterPro" id="IPR021886">
    <property type="entry name" value="MgsA_C"/>
</dbReference>
<dbReference type="Gene3D" id="3.40.50.300">
    <property type="entry name" value="P-loop containing nucleotide triphosphate hydrolases"/>
    <property type="match status" value="1"/>
</dbReference>
<evidence type="ECO:0000313" key="6">
    <source>
        <dbReference type="EMBL" id="SVB91397.1"/>
    </source>
</evidence>
<evidence type="ECO:0000256" key="2">
    <source>
        <dbReference type="ARBA" id="ARBA00022741"/>
    </source>
</evidence>
<dbReference type="SUPFAM" id="SSF48019">
    <property type="entry name" value="post-AAA+ oligomerization domain-like"/>
    <property type="match status" value="1"/>
</dbReference>
<dbReference type="PANTHER" id="PTHR13779">
    <property type="entry name" value="WERNER HELICASE-INTERACTING PROTEIN 1 FAMILY MEMBER"/>
    <property type="match status" value="1"/>
</dbReference>
<evidence type="ECO:0000256" key="1">
    <source>
        <dbReference type="ARBA" id="ARBA00008959"/>
    </source>
</evidence>
<dbReference type="FunFam" id="1.10.8.60:FF:000029">
    <property type="entry name" value="Replication-associated recombination protein A"/>
    <property type="match status" value="1"/>
</dbReference>
<dbReference type="GO" id="GO:0003677">
    <property type="term" value="F:DNA binding"/>
    <property type="evidence" value="ECO:0007669"/>
    <property type="project" value="InterPro"/>
</dbReference>
<protein>
    <recommendedName>
        <fullName evidence="5">AAA+ ATPase domain-containing protein</fullName>
    </recommendedName>
</protein>
<evidence type="ECO:0000256" key="3">
    <source>
        <dbReference type="ARBA" id="ARBA00022840"/>
    </source>
</evidence>
<organism evidence="6">
    <name type="scientific">marine metagenome</name>
    <dbReference type="NCBI Taxonomy" id="408172"/>
    <lineage>
        <taxon>unclassified sequences</taxon>
        <taxon>metagenomes</taxon>
        <taxon>ecological metagenomes</taxon>
    </lineage>
</organism>
<dbReference type="GO" id="GO:0006261">
    <property type="term" value="P:DNA-templated DNA replication"/>
    <property type="evidence" value="ECO:0007669"/>
    <property type="project" value="TreeGrafter"/>
</dbReference>
<gene>
    <name evidence="6" type="ORF">METZ01_LOCUS244251</name>
</gene>
<dbReference type="SUPFAM" id="SSF52540">
    <property type="entry name" value="P-loop containing nucleoside triphosphate hydrolases"/>
    <property type="match status" value="1"/>
</dbReference>
<comment type="similarity">
    <text evidence="1">Belongs to the AAA ATPase family. RarA/MGS1/WRNIP1 subfamily.</text>
</comment>
<dbReference type="GO" id="GO:0000731">
    <property type="term" value="P:DNA synthesis involved in DNA repair"/>
    <property type="evidence" value="ECO:0007669"/>
    <property type="project" value="TreeGrafter"/>
</dbReference>
<name>A0A382HWW4_9ZZZZ</name>
<dbReference type="GO" id="GO:0008047">
    <property type="term" value="F:enzyme activator activity"/>
    <property type="evidence" value="ECO:0007669"/>
    <property type="project" value="TreeGrafter"/>
</dbReference>
<dbReference type="Pfam" id="PF12002">
    <property type="entry name" value="MgsA_C"/>
    <property type="match status" value="1"/>
</dbReference>
<feature type="region of interest" description="Disordered" evidence="4">
    <location>
        <begin position="367"/>
        <end position="388"/>
    </location>
</feature>
<dbReference type="Gene3D" id="1.20.272.10">
    <property type="match status" value="1"/>
</dbReference>
<dbReference type="GO" id="GO:0016887">
    <property type="term" value="F:ATP hydrolysis activity"/>
    <property type="evidence" value="ECO:0007669"/>
    <property type="project" value="InterPro"/>
</dbReference>
<dbReference type="Pfam" id="PF16193">
    <property type="entry name" value="AAA_assoc_2"/>
    <property type="match status" value="1"/>
</dbReference>
<sequence>MVIWFTGQPGSGKTTLARLVGGKSNSYFIGVSGVASGVAEIRKIVMEAQKLVRSTGQQTILFIDEIHRFNKAQQDVILPYVEEGVFILIGATTENPGFEIIPPLLSRSRVFTLDRLGSNHIEILINRAISDCQRGLGSYSAVIEDKAAKFLADIVNGDARLALNTLDVAVKATRLSRDRVRRVNLAIIEDALQRNIVAFRKDGDDHYNFISAFIKSVRGSDPDAALYWLARMLEAGEDPMFIARRLVVLAAEDIGLANPGALAVSIAAQQAIHFVGLPEGRIPLAEATVYLALSHKSNSVYKAIDLALKDAKRTRHEPVPLHMRNVSNRANQQIDYGKSYKYPHDFPGNVVDQDYLPPSLQSTKYYFPGIHDNPSMETKLTNPTDSKN</sequence>
<dbReference type="GO" id="GO:0005524">
    <property type="term" value="F:ATP binding"/>
    <property type="evidence" value="ECO:0007669"/>
    <property type="project" value="UniProtKB-KW"/>
</dbReference>
<dbReference type="Gene3D" id="1.10.8.60">
    <property type="match status" value="1"/>
</dbReference>
<dbReference type="CDD" id="cd00009">
    <property type="entry name" value="AAA"/>
    <property type="match status" value="1"/>
</dbReference>
<dbReference type="AlphaFoldDB" id="A0A382HWW4"/>
<dbReference type="Pfam" id="PF00004">
    <property type="entry name" value="AAA"/>
    <property type="match status" value="1"/>
</dbReference>
<dbReference type="FunFam" id="1.20.272.10:FF:000001">
    <property type="entry name" value="Putative AAA family ATPase"/>
    <property type="match status" value="1"/>
</dbReference>
<accession>A0A382HWW4</accession>
<keyword evidence="3" id="KW-0067">ATP-binding</keyword>
<dbReference type="PANTHER" id="PTHR13779:SF7">
    <property type="entry name" value="ATPASE WRNIP1"/>
    <property type="match status" value="1"/>
</dbReference>
<dbReference type="InterPro" id="IPR027417">
    <property type="entry name" value="P-loop_NTPase"/>
</dbReference>
<evidence type="ECO:0000259" key="5">
    <source>
        <dbReference type="SMART" id="SM00382"/>
    </source>
</evidence>
<feature type="domain" description="AAA+ ATPase" evidence="5">
    <location>
        <begin position="2"/>
        <end position="116"/>
    </location>
</feature>
<evidence type="ECO:0000256" key="4">
    <source>
        <dbReference type="SAM" id="MobiDB-lite"/>
    </source>
</evidence>
<reference evidence="6" key="1">
    <citation type="submission" date="2018-05" db="EMBL/GenBank/DDBJ databases">
        <authorList>
            <person name="Lanie J.A."/>
            <person name="Ng W.-L."/>
            <person name="Kazmierczak K.M."/>
            <person name="Andrzejewski T.M."/>
            <person name="Davidsen T.M."/>
            <person name="Wayne K.J."/>
            <person name="Tettelin H."/>
            <person name="Glass J.I."/>
            <person name="Rusch D."/>
            <person name="Podicherti R."/>
            <person name="Tsui H.-C.T."/>
            <person name="Winkler M.E."/>
        </authorList>
    </citation>
    <scope>NUCLEOTIDE SEQUENCE</scope>
</reference>
<keyword evidence="2" id="KW-0547">Nucleotide-binding</keyword>
<dbReference type="CDD" id="cd18139">
    <property type="entry name" value="HLD_clamp_RarA"/>
    <property type="match status" value="1"/>
</dbReference>
<dbReference type="InterPro" id="IPR051314">
    <property type="entry name" value="AAA_ATPase_RarA/MGS1/WRNIP1"/>
</dbReference>
<dbReference type="InterPro" id="IPR008921">
    <property type="entry name" value="DNA_pol3_clamp-load_cplx_C"/>
</dbReference>
<dbReference type="EMBL" id="UINC01063601">
    <property type="protein sequence ID" value="SVB91397.1"/>
    <property type="molecule type" value="Genomic_DNA"/>
</dbReference>
<dbReference type="SMART" id="SM00382">
    <property type="entry name" value="AAA"/>
    <property type="match status" value="1"/>
</dbReference>
<dbReference type="GO" id="GO:0017116">
    <property type="term" value="F:single-stranded DNA helicase activity"/>
    <property type="evidence" value="ECO:0007669"/>
    <property type="project" value="TreeGrafter"/>
</dbReference>
<dbReference type="InterPro" id="IPR032423">
    <property type="entry name" value="AAA_assoc_2"/>
</dbReference>
<dbReference type="InterPro" id="IPR003593">
    <property type="entry name" value="AAA+_ATPase"/>
</dbReference>
<feature type="compositionally biased region" description="Polar residues" evidence="4">
    <location>
        <begin position="375"/>
        <end position="388"/>
    </location>
</feature>
<proteinExistence type="inferred from homology"/>